<feature type="domain" description="Serine aminopeptidase S33" evidence="1">
    <location>
        <begin position="29"/>
        <end position="264"/>
    </location>
</feature>
<evidence type="ECO:0000313" key="3">
    <source>
        <dbReference type="Proteomes" id="UP001560045"/>
    </source>
</evidence>
<reference evidence="2 3" key="1">
    <citation type="submission" date="2024-06" db="EMBL/GenBank/DDBJ databases">
        <title>Draft genome sequence of Geodermatophilus badlandi, a novel member of the Geodermatophilaceae isolated from badland sedimentary rocks in the Red desert, Wyoming, USA.</title>
        <authorList>
            <person name="Ben Tekaya S."/>
            <person name="Nouioui I."/>
            <person name="Flores G.M."/>
            <person name="Shaal M.N."/>
            <person name="Bredoire F."/>
            <person name="Basile F."/>
            <person name="Van Diepen L."/>
            <person name="Ward N.L."/>
        </authorList>
    </citation>
    <scope>NUCLEOTIDE SEQUENCE [LARGE SCALE GENOMIC DNA]</scope>
    <source>
        <strain evidence="2 3">WL48A</strain>
    </source>
</reference>
<dbReference type="PANTHER" id="PTHR11614">
    <property type="entry name" value="PHOSPHOLIPASE-RELATED"/>
    <property type="match status" value="1"/>
</dbReference>
<sequence>MTEDPGRAVAHEEGSLPSGLYWQGWTVADPVGVVVLVHGAHEHGGRYAHVAERLGAAGYAGYAADHPGHGRSPGRRGDLVSLDAAVAGVATLARTAADRHPGVPLFVYGHSLGGLVALQYLTGTPHERVAGGVVSAPALDTSTATPVQRVLAPVLSRLAPGLGVLTLDPETVSRDPEVVAAYRADPLNHTGKMLARTGTAIMLGAAGMPARLRSLTLPLLVIHGGADRLMPPSASEVVRAHAASPDLTVRVYEGLFHEPHNEPEKDEVLADVVAWLDAHRTTAAPSA</sequence>
<dbReference type="InterPro" id="IPR022742">
    <property type="entry name" value="Hydrolase_4"/>
</dbReference>
<name>A0ABV3XLP4_9ACTN</name>
<protein>
    <submittedName>
        <fullName evidence="2">Lysophospholipase</fullName>
    </submittedName>
</protein>
<evidence type="ECO:0000259" key="1">
    <source>
        <dbReference type="Pfam" id="PF12146"/>
    </source>
</evidence>
<keyword evidence="3" id="KW-1185">Reference proteome</keyword>
<dbReference type="Proteomes" id="UP001560045">
    <property type="component" value="Unassembled WGS sequence"/>
</dbReference>
<dbReference type="Pfam" id="PF12146">
    <property type="entry name" value="Hydrolase_4"/>
    <property type="match status" value="1"/>
</dbReference>
<dbReference type="InterPro" id="IPR051044">
    <property type="entry name" value="MAG_DAG_Lipase"/>
</dbReference>
<dbReference type="Gene3D" id="3.40.50.1820">
    <property type="entry name" value="alpha/beta hydrolase"/>
    <property type="match status" value="1"/>
</dbReference>
<gene>
    <name evidence="2" type="ORF">ABQ292_24465</name>
</gene>
<dbReference type="SUPFAM" id="SSF53474">
    <property type="entry name" value="alpha/beta-Hydrolases"/>
    <property type="match status" value="1"/>
</dbReference>
<organism evidence="2 3">
    <name type="scientific">Geodermatophilus maliterrae</name>
    <dbReference type="NCBI Taxonomy" id="3162531"/>
    <lineage>
        <taxon>Bacteria</taxon>
        <taxon>Bacillati</taxon>
        <taxon>Actinomycetota</taxon>
        <taxon>Actinomycetes</taxon>
        <taxon>Geodermatophilales</taxon>
        <taxon>Geodermatophilaceae</taxon>
        <taxon>Geodermatophilus</taxon>
    </lineage>
</organism>
<accession>A0ABV3XLP4</accession>
<dbReference type="EMBL" id="JBFNXQ010000135">
    <property type="protein sequence ID" value="MEX5721514.1"/>
    <property type="molecule type" value="Genomic_DNA"/>
</dbReference>
<dbReference type="InterPro" id="IPR000073">
    <property type="entry name" value="AB_hydrolase_1"/>
</dbReference>
<proteinExistence type="predicted"/>
<dbReference type="RefSeq" id="WP_369210315.1">
    <property type="nucleotide sequence ID" value="NZ_JBFNXQ010000135.1"/>
</dbReference>
<dbReference type="InterPro" id="IPR029058">
    <property type="entry name" value="AB_hydrolase_fold"/>
</dbReference>
<evidence type="ECO:0000313" key="2">
    <source>
        <dbReference type="EMBL" id="MEX5721514.1"/>
    </source>
</evidence>
<dbReference type="PRINTS" id="PR00111">
    <property type="entry name" value="ABHYDROLASE"/>
</dbReference>
<comment type="caution">
    <text evidence="2">The sequence shown here is derived from an EMBL/GenBank/DDBJ whole genome shotgun (WGS) entry which is preliminary data.</text>
</comment>